<dbReference type="GO" id="GO:0004984">
    <property type="term" value="F:olfactory receptor activity"/>
    <property type="evidence" value="ECO:0007669"/>
    <property type="project" value="InterPro"/>
</dbReference>
<evidence type="ECO:0000259" key="13">
    <source>
        <dbReference type="PROSITE" id="PS50262"/>
    </source>
</evidence>
<sequence>MLNFMEDLNETDVTEFTLLAFSNSSRHPVVLFLILFFLYLFIVCGNMLMILVIRYDSRLHTPMYFFVFILSCSDICYLTTIVPQTLCNLLSRTSSILYKNCATQMFFFTVFGGAQLVIVSVMAYDRYVAVGNPLRYKIIMGRDTCLKFLCLALIFSCAVSTVLVYFIFRLPFCHTPTIEHFYCDMGHILVLTCHKHKLYWTSEATTFLVGIFVISIPILILVTNYIYIIGAVLKIRTTEGRQKAFSACSSHITVVMVEYGCLGFMYFRPAETYYLDKDKIFVMTFTYLTPILNPVVYTVRNKAVHDGFKKLLSSR</sequence>
<evidence type="ECO:0000256" key="12">
    <source>
        <dbReference type="SAM" id="Phobius"/>
    </source>
</evidence>
<organism evidence="14 15">
    <name type="scientific">Engystomops pustulosus</name>
    <name type="common">Tungara frog</name>
    <name type="synonym">Physalaemus pustulosus</name>
    <dbReference type="NCBI Taxonomy" id="76066"/>
    <lineage>
        <taxon>Eukaryota</taxon>
        <taxon>Metazoa</taxon>
        <taxon>Chordata</taxon>
        <taxon>Craniata</taxon>
        <taxon>Vertebrata</taxon>
        <taxon>Euteleostomi</taxon>
        <taxon>Amphibia</taxon>
        <taxon>Batrachia</taxon>
        <taxon>Anura</taxon>
        <taxon>Neobatrachia</taxon>
        <taxon>Hyloidea</taxon>
        <taxon>Leptodactylidae</taxon>
        <taxon>Leiuperinae</taxon>
        <taxon>Engystomops</taxon>
    </lineage>
</organism>
<keyword evidence="10" id="KW-0325">Glycoprotein</keyword>
<dbReference type="PROSITE" id="PS50262">
    <property type="entry name" value="G_PROTEIN_RECEP_F1_2"/>
    <property type="match status" value="1"/>
</dbReference>
<evidence type="ECO:0000256" key="3">
    <source>
        <dbReference type="ARBA" id="ARBA00022606"/>
    </source>
</evidence>
<feature type="transmembrane region" description="Helical" evidence="12">
    <location>
        <begin position="280"/>
        <end position="299"/>
    </location>
</feature>
<gene>
    <name evidence="14" type="ORF">GDO81_007332</name>
</gene>
<dbReference type="EMBL" id="WNYA01000003">
    <property type="protein sequence ID" value="KAG8580543.1"/>
    <property type="molecule type" value="Genomic_DNA"/>
</dbReference>
<comment type="subcellular location">
    <subcellularLocation>
        <location evidence="1">Cell membrane</location>
        <topology evidence="1">Multi-pass membrane protein</topology>
    </subcellularLocation>
</comment>
<dbReference type="InterPro" id="IPR050516">
    <property type="entry name" value="Olfactory_GPCR"/>
</dbReference>
<keyword evidence="6 12" id="KW-1133">Transmembrane helix</keyword>
<feature type="transmembrane region" description="Helical" evidence="12">
    <location>
        <begin position="207"/>
        <end position="233"/>
    </location>
</feature>
<evidence type="ECO:0000256" key="8">
    <source>
        <dbReference type="ARBA" id="ARBA00023136"/>
    </source>
</evidence>
<keyword evidence="4 12" id="KW-0812">Transmembrane</keyword>
<dbReference type="InterPro" id="IPR017452">
    <property type="entry name" value="GPCR_Rhodpsn_7TM"/>
</dbReference>
<evidence type="ECO:0000256" key="6">
    <source>
        <dbReference type="ARBA" id="ARBA00022989"/>
    </source>
</evidence>
<dbReference type="AlphaFoldDB" id="A0AAV7C6C8"/>
<evidence type="ECO:0000256" key="1">
    <source>
        <dbReference type="ARBA" id="ARBA00004651"/>
    </source>
</evidence>
<feature type="transmembrane region" description="Helical" evidence="12">
    <location>
        <begin position="64"/>
        <end position="86"/>
    </location>
</feature>
<evidence type="ECO:0000256" key="4">
    <source>
        <dbReference type="ARBA" id="ARBA00022692"/>
    </source>
</evidence>
<keyword evidence="11" id="KW-0807">Transducer</keyword>
<feature type="transmembrane region" description="Helical" evidence="12">
    <location>
        <begin position="245"/>
        <end position="268"/>
    </location>
</feature>
<evidence type="ECO:0000256" key="2">
    <source>
        <dbReference type="ARBA" id="ARBA00022475"/>
    </source>
</evidence>
<comment type="caution">
    <text evidence="14">The sequence shown here is derived from an EMBL/GenBank/DDBJ whole genome shotgun (WGS) entry which is preliminary data.</text>
</comment>
<dbReference type="PRINTS" id="PR00245">
    <property type="entry name" value="OLFACTORYR"/>
</dbReference>
<evidence type="ECO:0000256" key="10">
    <source>
        <dbReference type="ARBA" id="ARBA00023180"/>
    </source>
</evidence>
<feature type="transmembrane region" description="Helical" evidence="12">
    <location>
        <begin position="29"/>
        <end position="52"/>
    </location>
</feature>
<evidence type="ECO:0000256" key="5">
    <source>
        <dbReference type="ARBA" id="ARBA00022725"/>
    </source>
</evidence>
<keyword evidence="7" id="KW-0297">G-protein coupled receptor</keyword>
<dbReference type="FunFam" id="1.20.1070.10:FF:000010">
    <property type="entry name" value="Olfactory receptor"/>
    <property type="match status" value="1"/>
</dbReference>
<feature type="transmembrane region" description="Helical" evidence="12">
    <location>
        <begin position="145"/>
        <end position="168"/>
    </location>
</feature>
<protein>
    <recommendedName>
        <fullName evidence="13">G-protein coupled receptors family 1 profile domain-containing protein</fullName>
    </recommendedName>
</protein>
<feature type="transmembrane region" description="Helical" evidence="12">
    <location>
        <begin position="106"/>
        <end position="124"/>
    </location>
</feature>
<reference evidence="14" key="1">
    <citation type="thesis" date="2020" institute="ProQuest LLC" country="789 East Eisenhower Parkway, Ann Arbor, MI, USA">
        <title>Comparative Genomics and Chromosome Evolution.</title>
        <authorList>
            <person name="Mudd A.B."/>
        </authorList>
    </citation>
    <scope>NUCLEOTIDE SEQUENCE</scope>
    <source>
        <strain evidence="14">237g6f4</strain>
        <tissue evidence="14">Blood</tissue>
    </source>
</reference>
<dbReference type="SUPFAM" id="SSF81321">
    <property type="entry name" value="Family A G protein-coupled receptor-like"/>
    <property type="match status" value="1"/>
</dbReference>
<keyword evidence="15" id="KW-1185">Reference proteome</keyword>
<evidence type="ECO:0000313" key="14">
    <source>
        <dbReference type="EMBL" id="KAG8580543.1"/>
    </source>
</evidence>
<keyword evidence="9" id="KW-0675">Receptor</keyword>
<evidence type="ECO:0000256" key="7">
    <source>
        <dbReference type="ARBA" id="ARBA00023040"/>
    </source>
</evidence>
<dbReference type="PANTHER" id="PTHR26452">
    <property type="entry name" value="OLFACTORY RECEPTOR"/>
    <property type="match status" value="1"/>
</dbReference>
<keyword evidence="2" id="KW-1003">Cell membrane</keyword>
<dbReference type="Gene3D" id="1.20.1070.10">
    <property type="entry name" value="Rhodopsin 7-helix transmembrane proteins"/>
    <property type="match status" value="1"/>
</dbReference>
<evidence type="ECO:0000313" key="15">
    <source>
        <dbReference type="Proteomes" id="UP000824782"/>
    </source>
</evidence>
<evidence type="ECO:0000256" key="11">
    <source>
        <dbReference type="ARBA" id="ARBA00023224"/>
    </source>
</evidence>
<dbReference type="GO" id="GO:0005886">
    <property type="term" value="C:plasma membrane"/>
    <property type="evidence" value="ECO:0007669"/>
    <property type="project" value="UniProtKB-SubCell"/>
</dbReference>
<name>A0AAV7C6C8_ENGPU</name>
<accession>A0AAV7C6C8</accession>
<dbReference type="InterPro" id="IPR000725">
    <property type="entry name" value="Olfact_rcpt"/>
</dbReference>
<dbReference type="GO" id="GO:0004930">
    <property type="term" value="F:G protein-coupled receptor activity"/>
    <property type="evidence" value="ECO:0007669"/>
    <property type="project" value="UniProtKB-KW"/>
</dbReference>
<feature type="non-terminal residue" evidence="14">
    <location>
        <position position="315"/>
    </location>
</feature>
<dbReference type="Pfam" id="PF13853">
    <property type="entry name" value="7tm_4"/>
    <property type="match status" value="1"/>
</dbReference>
<dbReference type="PRINTS" id="PR00237">
    <property type="entry name" value="GPCRRHODOPSN"/>
</dbReference>
<keyword evidence="5" id="KW-0552">Olfaction</keyword>
<keyword evidence="3" id="KW-0716">Sensory transduction</keyword>
<dbReference type="Proteomes" id="UP000824782">
    <property type="component" value="Unassembled WGS sequence"/>
</dbReference>
<feature type="domain" description="G-protein coupled receptors family 1 profile" evidence="13">
    <location>
        <begin position="45"/>
        <end position="297"/>
    </location>
</feature>
<evidence type="ECO:0000256" key="9">
    <source>
        <dbReference type="ARBA" id="ARBA00023170"/>
    </source>
</evidence>
<keyword evidence="8 12" id="KW-0472">Membrane</keyword>
<dbReference type="InterPro" id="IPR000276">
    <property type="entry name" value="GPCR_Rhodpsn"/>
</dbReference>
<proteinExistence type="predicted"/>